<feature type="region of interest" description="Disordered" evidence="1">
    <location>
        <begin position="1"/>
        <end position="24"/>
    </location>
</feature>
<evidence type="ECO:0000256" key="1">
    <source>
        <dbReference type="SAM" id="MobiDB-lite"/>
    </source>
</evidence>
<dbReference type="OrthoDB" id="9996331at2759"/>
<keyword evidence="3" id="KW-1185">Reference proteome</keyword>
<gene>
    <name evidence="2" type="ORF">BpHYR1_027158</name>
</gene>
<accession>A0A3M7QF54</accession>
<sequence length="166" mass="19646">MCENTRKNNDIYGNPKESTRPGRPIKLTYRDQNSLFIQIRKNPTISNKNRETVRRFLTSKREGTYTALKKSLLTALDRIKKLQWCKERLNWRIERWGIIVFSDESNFEKNTTLDLWYQPYKVVVVPREYGDASALKVNDAVVYMRGELINMETLENELLASVDIFY</sequence>
<dbReference type="Gene3D" id="3.30.420.10">
    <property type="entry name" value="Ribonuclease H-like superfamily/Ribonuclease H"/>
    <property type="match status" value="1"/>
</dbReference>
<comment type="caution">
    <text evidence="2">The sequence shown here is derived from an EMBL/GenBank/DDBJ whole genome shotgun (WGS) entry which is preliminary data.</text>
</comment>
<dbReference type="GO" id="GO:0003676">
    <property type="term" value="F:nucleic acid binding"/>
    <property type="evidence" value="ECO:0007669"/>
    <property type="project" value="InterPro"/>
</dbReference>
<name>A0A3M7QF54_BRAPC</name>
<organism evidence="2 3">
    <name type="scientific">Brachionus plicatilis</name>
    <name type="common">Marine rotifer</name>
    <name type="synonym">Brachionus muelleri</name>
    <dbReference type="NCBI Taxonomy" id="10195"/>
    <lineage>
        <taxon>Eukaryota</taxon>
        <taxon>Metazoa</taxon>
        <taxon>Spiralia</taxon>
        <taxon>Gnathifera</taxon>
        <taxon>Rotifera</taxon>
        <taxon>Eurotatoria</taxon>
        <taxon>Monogononta</taxon>
        <taxon>Pseudotrocha</taxon>
        <taxon>Ploima</taxon>
        <taxon>Brachionidae</taxon>
        <taxon>Brachionus</taxon>
    </lineage>
</organism>
<evidence type="ECO:0000313" key="2">
    <source>
        <dbReference type="EMBL" id="RNA10066.1"/>
    </source>
</evidence>
<reference evidence="2 3" key="1">
    <citation type="journal article" date="2018" name="Sci. Rep.">
        <title>Genomic signatures of local adaptation to the degree of environmental predictability in rotifers.</title>
        <authorList>
            <person name="Franch-Gras L."/>
            <person name="Hahn C."/>
            <person name="Garcia-Roger E.M."/>
            <person name="Carmona M.J."/>
            <person name="Serra M."/>
            <person name="Gomez A."/>
        </authorList>
    </citation>
    <scope>NUCLEOTIDE SEQUENCE [LARGE SCALE GENOMIC DNA]</scope>
    <source>
        <strain evidence="2">HYR1</strain>
    </source>
</reference>
<proteinExistence type="predicted"/>
<dbReference type="InterPro" id="IPR036397">
    <property type="entry name" value="RNaseH_sf"/>
</dbReference>
<evidence type="ECO:0000313" key="3">
    <source>
        <dbReference type="Proteomes" id="UP000276133"/>
    </source>
</evidence>
<dbReference type="Proteomes" id="UP000276133">
    <property type="component" value="Unassembled WGS sequence"/>
</dbReference>
<dbReference type="EMBL" id="REGN01006309">
    <property type="protein sequence ID" value="RNA10066.1"/>
    <property type="molecule type" value="Genomic_DNA"/>
</dbReference>
<protein>
    <submittedName>
        <fullName evidence="2">Transposable element Tc1</fullName>
    </submittedName>
</protein>
<dbReference type="AlphaFoldDB" id="A0A3M7QF54"/>